<keyword evidence="4" id="KW-1133">Transmembrane helix</keyword>
<dbReference type="AlphaFoldDB" id="A0A850QNU7"/>
<keyword evidence="4" id="KW-0472">Membrane</keyword>
<comment type="caution">
    <text evidence="5">The sequence shown here is derived from an EMBL/GenBank/DDBJ whole genome shotgun (WGS) entry which is preliminary data.</text>
</comment>
<dbReference type="InterPro" id="IPR029044">
    <property type="entry name" value="Nucleotide-diphossugar_trans"/>
</dbReference>
<evidence type="ECO:0000256" key="2">
    <source>
        <dbReference type="ARBA" id="ARBA00022676"/>
    </source>
</evidence>
<evidence type="ECO:0000313" key="6">
    <source>
        <dbReference type="Proteomes" id="UP000533429"/>
    </source>
</evidence>
<keyword evidence="2" id="KW-0328">Glycosyltransferase</keyword>
<feature type="transmembrane region" description="Helical" evidence="4">
    <location>
        <begin position="314"/>
        <end position="345"/>
    </location>
</feature>
<keyword evidence="4" id="KW-0812">Transmembrane</keyword>
<dbReference type="Gene3D" id="3.90.550.10">
    <property type="entry name" value="Spore Coat Polysaccharide Biosynthesis Protein SpsA, Chain A"/>
    <property type="match status" value="1"/>
</dbReference>
<comment type="similarity">
    <text evidence="1">Belongs to the glycosyltransferase 2 family.</text>
</comment>
<protein>
    <submittedName>
        <fullName evidence="5">Glycosyltransferase family 2 protein</fullName>
    </submittedName>
</protein>
<feature type="transmembrane region" description="Helical" evidence="4">
    <location>
        <begin position="351"/>
        <end position="378"/>
    </location>
</feature>
<gene>
    <name evidence="5" type="ORF">HWA77_08860</name>
</gene>
<evidence type="ECO:0000313" key="5">
    <source>
        <dbReference type="EMBL" id="NVP00316.1"/>
    </source>
</evidence>
<dbReference type="EMBL" id="JABXOR010000558">
    <property type="protein sequence ID" value="NVP00316.1"/>
    <property type="molecule type" value="Genomic_DNA"/>
</dbReference>
<proteinExistence type="inferred from homology"/>
<feature type="transmembrane region" description="Helical" evidence="4">
    <location>
        <begin position="23"/>
        <end position="46"/>
    </location>
</feature>
<keyword evidence="3 5" id="KW-0808">Transferase</keyword>
<dbReference type="Proteomes" id="UP000533429">
    <property type="component" value="Unassembled WGS sequence"/>
</dbReference>
<accession>A0A850QNU7</accession>
<dbReference type="GO" id="GO:0016757">
    <property type="term" value="F:glycosyltransferase activity"/>
    <property type="evidence" value="ECO:0007669"/>
    <property type="project" value="UniProtKB-KW"/>
</dbReference>
<reference evidence="5 6" key="1">
    <citation type="submission" date="2020-06" db="EMBL/GenBank/DDBJ databases">
        <title>Photobacterium damselae subsp. damselae comparative genomics.</title>
        <authorList>
            <person name="Osorio C.R."/>
        </authorList>
    </citation>
    <scope>NUCLEOTIDE SEQUENCE [LARGE SCALE GENOMIC DNA]</scope>
    <source>
        <strain evidence="5 6">TW250/03</strain>
    </source>
</reference>
<dbReference type="CDD" id="cd06423">
    <property type="entry name" value="CESA_like"/>
    <property type="match status" value="1"/>
</dbReference>
<sequence>MIDSLNYIALTLITSLSKNSNNIFLFLPGFLLIELPLVILVISGVFRWGWHRDENQIVKYPSVSFIITCYGEGDAITQTVDTLVEQIYPGKIEILAVVDGAKQNNETYQAALRCAAKYKSIPFRKVRVIPKWQRGGRVSTLNSGLFFAKHEIVINVDGDTSFDNDMTINMVKHFQSSNTLAVGGALKVRNWQDNILTRMQAIEYMLSMQLGKTGMANWGVLNNISGAFGGFRRKILNHIGGWDTHTAEDLDLTVRLKQYKRRYPKTKLAFSPHAVGHTDVPSTIKGLIQQRLRWDGDLLFLYLRKHNKGLTPKLLGWGNFVFILVYGVFQNVILPLLVIIYLIYICMYAPWQIVLTINIILYLMYLVITSVYFILYINLISERPMKDIKFVVWLWLYPIYQFLMRIITAFSMFNELIRRSHEESNMAPWWVLKKGKRF</sequence>
<evidence type="ECO:0000256" key="1">
    <source>
        <dbReference type="ARBA" id="ARBA00006739"/>
    </source>
</evidence>
<dbReference type="SUPFAM" id="SSF53448">
    <property type="entry name" value="Nucleotide-diphospho-sugar transferases"/>
    <property type="match status" value="1"/>
</dbReference>
<evidence type="ECO:0000256" key="4">
    <source>
        <dbReference type="SAM" id="Phobius"/>
    </source>
</evidence>
<dbReference type="PANTHER" id="PTHR43630">
    <property type="entry name" value="POLY-BETA-1,6-N-ACETYL-D-GLUCOSAMINE SYNTHASE"/>
    <property type="match status" value="1"/>
</dbReference>
<name>A0A850QNU7_PHODD</name>
<dbReference type="PANTHER" id="PTHR43630:SF1">
    <property type="entry name" value="POLY-BETA-1,6-N-ACETYL-D-GLUCOSAMINE SYNTHASE"/>
    <property type="match status" value="1"/>
</dbReference>
<organism evidence="5 6">
    <name type="scientific">Photobacterium damselae subsp. damselae</name>
    <name type="common">Listonella damsela</name>
    <dbReference type="NCBI Taxonomy" id="85581"/>
    <lineage>
        <taxon>Bacteria</taxon>
        <taxon>Pseudomonadati</taxon>
        <taxon>Pseudomonadota</taxon>
        <taxon>Gammaproteobacteria</taxon>
        <taxon>Vibrionales</taxon>
        <taxon>Vibrionaceae</taxon>
        <taxon>Photobacterium</taxon>
    </lineage>
</organism>
<evidence type="ECO:0000256" key="3">
    <source>
        <dbReference type="ARBA" id="ARBA00022679"/>
    </source>
</evidence>
<dbReference type="Pfam" id="PF13641">
    <property type="entry name" value="Glyco_tranf_2_3"/>
    <property type="match status" value="1"/>
</dbReference>
<feature type="transmembrane region" description="Helical" evidence="4">
    <location>
        <begin position="390"/>
        <end position="413"/>
    </location>
</feature>